<keyword evidence="5" id="KW-0460">Magnesium</keyword>
<evidence type="ECO:0000256" key="3">
    <source>
        <dbReference type="ARBA" id="ARBA00022723"/>
    </source>
</evidence>
<dbReference type="OrthoDB" id="40462at2157"/>
<dbReference type="PROSITE" id="PS51462">
    <property type="entry name" value="NUDIX"/>
    <property type="match status" value="1"/>
</dbReference>
<comment type="cofactor">
    <cofactor evidence="1">
        <name>Mn(2+)</name>
        <dbReference type="ChEBI" id="CHEBI:29035"/>
    </cofactor>
</comment>
<evidence type="ECO:0000313" key="8">
    <source>
        <dbReference type="EMBL" id="ALU29120.1"/>
    </source>
</evidence>
<evidence type="ECO:0000256" key="1">
    <source>
        <dbReference type="ARBA" id="ARBA00001936"/>
    </source>
</evidence>
<dbReference type="GO" id="GO:0010945">
    <property type="term" value="F:coenzyme A diphosphatase activity"/>
    <property type="evidence" value="ECO:0007669"/>
    <property type="project" value="InterPro"/>
</dbReference>
<dbReference type="EMBL" id="CP013694">
    <property type="protein sequence ID" value="ALU29120.1"/>
    <property type="molecule type" value="Genomic_DNA"/>
</dbReference>
<dbReference type="Proteomes" id="UP000065473">
    <property type="component" value="Chromosome"/>
</dbReference>
<name>A0A0U3H2F5_9CREN</name>
<dbReference type="AlphaFoldDB" id="A0A0U3H2F5"/>
<evidence type="ECO:0000256" key="5">
    <source>
        <dbReference type="ARBA" id="ARBA00022842"/>
    </source>
</evidence>
<protein>
    <submittedName>
        <fullName evidence="8">Coenzyme A pyrophosphatase</fullName>
    </submittedName>
</protein>
<comment type="cofactor">
    <cofactor evidence="2">
        <name>Mg(2+)</name>
        <dbReference type="ChEBI" id="CHEBI:18420"/>
    </cofactor>
</comment>
<evidence type="ECO:0000256" key="6">
    <source>
        <dbReference type="ARBA" id="ARBA00023211"/>
    </source>
</evidence>
<keyword evidence="3" id="KW-0479">Metal-binding</keyword>
<keyword evidence="4" id="KW-0378">Hydrolase</keyword>
<evidence type="ECO:0000313" key="10">
    <source>
        <dbReference type="Proteomes" id="UP000060043"/>
    </source>
</evidence>
<gene>
    <name evidence="8" type="ORF">ATY89_03620</name>
    <name evidence="9" type="ORF">ATZ20_06645</name>
</gene>
<dbReference type="InterPro" id="IPR000086">
    <property type="entry name" value="NUDIX_hydrolase_dom"/>
</dbReference>
<dbReference type="Gene3D" id="3.90.79.10">
    <property type="entry name" value="Nucleoside Triphosphate Pyrophosphohydrolase"/>
    <property type="match status" value="1"/>
</dbReference>
<dbReference type="EMBL" id="CP013695">
    <property type="protein sequence ID" value="ALU31846.1"/>
    <property type="molecule type" value="Genomic_DNA"/>
</dbReference>
<keyword evidence="6" id="KW-0464">Manganese</keyword>
<dbReference type="OMA" id="PWSGHMA"/>
<organism evidence="8 11">
    <name type="scientific">Sulfolobus acidocaldarius</name>
    <dbReference type="NCBI Taxonomy" id="2285"/>
    <lineage>
        <taxon>Archaea</taxon>
        <taxon>Thermoproteota</taxon>
        <taxon>Thermoprotei</taxon>
        <taxon>Sulfolobales</taxon>
        <taxon>Sulfolobaceae</taxon>
        <taxon>Sulfolobus</taxon>
    </lineage>
</organism>
<feature type="domain" description="Nudix hydrolase" evidence="7">
    <location>
        <begin position="3"/>
        <end position="132"/>
    </location>
</feature>
<evidence type="ECO:0000256" key="2">
    <source>
        <dbReference type="ARBA" id="ARBA00001946"/>
    </source>
</evidence>
<dbReference type="GeneID" id="14551076"/>
<dbReference type="InterPro" id="IPR045121">
    <property type="entry name" value="CoAse"/>
</dbReference>
<proteinExistence type="predicted"/>
<evidence type="ECO:0000313" key="11">
    <source>
        <dbReference type="Proteomes" id="UP000065473"/>
    </source>
</evidence>
<evidence type="ECO:0000256" key="4">
    <source>
        <dbReference type="ARBA" id="ARBA00022801"/>
    </source>
</evidence>
<dbReference type="CDD" id="cd03426">
    <property type="entry name" value="NUDIX_CoAse_Nudt7"/>
    <property type="match status" value="1"/>
</dbReference>
<reference evidence="10 11" key="1">
    <citation type="submission" date="2015-12" db="EMBL/GenBank/DDBJ databases">
        <title>A stable core within a dynamic pangenome in Sulfolobus acidocaldarius.</title>
        <authorList>
            <person name="Anderson R."/>
            <person name="Kouris A."/>
            <person name="Seward C."/>
            <person name="Campbell K."/>
            <person name="Whitaker R."/>
        </authorList>
    </citation>
    <scope>NUCLEOTIDE SEQUENCE [LARGE SCALE GENOMIC DNA]</scope>
    <source>
        <strain evidence="8 11">GG12-C01-09</strain>
        <strain evidence="9 10">NG05B_CO5_07</strain>
    </source>
</reference>
<dbReference type="STRING" id="1435377.SUSAZ_02485"/>
<dbReference type="RefSeq" id="WP_011277448.1">
    <property type="nucleotide sequence ID" value="NZ_BHWZ01000001.1"/>
</dbReference>
<dbReference type="InterPro" id="IPR015797">
    <property type="entry name" value="NUDIX_hydrolase-like_dom_sf"/>
</dbReference>
<dbReference type="SUPFAM" id="SSF55811">
    <property type="entry name" value="Nudix"/>
    <property type="match status" value="1"/>
</dbReference>
<accession>A0A0U3H2F5</accession>
<dbReference type="PANTHER" id="PTHR12992:SF11">
    <property type="entry name" value="MITOCHONDRIAL COENZYME A DIPHOSPHATASE NUDT8"/>
    <property type="match status" value="1"/>
</dbReference>
<dbReference type="PANTHER" id="PTHR12992">
    <property type="entry name" value="NUDIX HYDROLASE"/>
    <property type="match status" value="1"/>
</dbReference>
<evidence type="ECO:0000313" key="9">
    <source>
        <dbReference type="EMBL" id="ALU31846.1"/>
    </source>
</evidence>
<dbReference type="GO" id="GO:0046872">
    <property type="term" value="F:metal ion binding"/>
    <property type="evidence" value="ECO:0007669"/>
    <property type="project" value="UniProtKB-KW"/>
</dbReference>
<dbReference type="PaxDb" id="1435377-SUSAZ_02485"/>
<dbReference type="Proteomes" id="UP000060043">
    <property type="component" value="Chromosome"/>
</dbReference>
<sequence length="155" mass="17823">MEDCKAAVVALISKVGKILIIKRKEKPGDPWSGHMALPGGRREDHEECESTAIRECYEEVRIKPRNLIRVGIYSPNNAPDMKVSAYISCVEEELEPIVQEEELEKAIWIRISDLKPGDKAFYYENYRIWGMTYRILNDIIQKKLYTVCQSGNNSS</sequence>
<evidence type="ECO:0000259" key="7">
    <source>
        <dbReference type="PROSITE" id="PS51462"/>
    </source>
</evidence>
<dbReference type="Pfam" id="PF00293">
    <property type="entry name" value="NUDIX"/>
    <property type="match status" value="1"/>
</dbReference>